<accession>A0A396J0V8</accession>
<dbReference type="Proteomes" id="UP000265566">
    <property type="component" value="Chromosome 3"/>
</dbReference>
<dbReference type="Gramene" id="rna19106">
    <property type="protein sequence ID" value="RHN70521.1"/>
    <property type="gene ID" value="gene19106"/>
</dbReference>
<organism evidence="1">
    <name type="scientific">Medicago truncatula</name>
    <name type="common">Barrel medic</name>
    <name type="synonym">Medicago tribuloides</name>
    <dbReference type="NCBI Taxonomy" id="3880"/>
    <lineage>
        <taxon>Eukaryota</taxon>
        <taxon>Viridiplantae</taxon>
        <taxon>Streptophyta</taxon>
        <taxon>Embryophyta</taxon>
        <taxon>Tracheophyta</taxon>
        <taxon>Spermatophyta</taxon>
        <taxon>Magnoliopsida</taxon>
        <taxon>eudicotyledons</taxon>
        <taxon>Gunneridae</taxon>
        <taxon>Pentapetalae</taxon>
        <taxon>rosids</taxon>
        <taxon>fabids</taxon>
        <taxon>Fabales</taxon>
        <taxon>Fabaceae</taxon>
        <taxon>Papilionoideae</taxon>
        <taxon>50 kb inversion clade</taxon>
        <taxon>NPAAA clade</taxon>
        <taxon>Hologalegina</taxon>
        <taxon>IRL clade</taxon>
        <taxon>Trifolieae</taxon>
        <taxon>Medicago</taxon>
    </lineage>
</organism>
<gene>
    <name evidence="1" type="ORF">MtrunA17_Chr3g0136401</name>
</gene>
<dbReference type="AlphaFoldDB" id="A0A396J0V8"/>
<sequence length="158" mass="17260">MKLIHRYGRIHFCLERTLVKRSYLSSANHRSTGYVGRSYCCLFIQAKSEGTGGGSALTINIKVEHKFTVELADLVTVVAADSTKAPSIDVEDKPTLESADLEAYVSYFKWWAGLNCVAGYVALAVALAVCDSNPVCHSNPNTMTKVLISFVPICFFAS</sequence>
<reference evidence="1" key="1">
    <citation type="journal article" date="2018" name="Nat. Plants">
        <title>Whole-genome landscape of Medicago truncatula symbiotic genes.</title>
        <authorList>
            <person name="Pecrix Y."/>
            <person name="Gamas P."/>
            <person name="Carrere S."/>
        </authorList>
    </citation>
    <scope>NUCLEOTIDE SEQUENCE</scope>
    <source>
        <tissue evidence="1">Leaves</tissue>
    </source>
</reference>
<comment type="caution">
    <text evidence="1">The sequence shown here is derived from an EMBL/GenBank/DDBJ whole genome shotgun (WGS) entry which is preliminary data.</text>
</comment>
<name>A0A396J0V8_MEDTR</name>
<dbReference type="EMBL" id="PSQE01000003">
    <property type="protein sequence ID" value="RHN70521.1"/>
    <property type="molecule type" value="Genomic_DNA"/>
</dbReference>
<evidence type="ECO:0000313" key="1">
    <source>
        <dbReference type="EMBL" id="RHN70521.1"/>
    </source>
</evidence>
<proteinExistence type="predicted"/>
<protein>
    <submittedName>
        <fullName evidence="1">Uncharacterized protein</fullName>
    </submittedName>
</protein>